<dbReference type="EMBL" id="CABWLH010000009">
    <property type="protein sequence ID" value="VXB83280.1"/>
    <property type="molecule type" value="Genomic_DNA"/>
</dbReference>
<gene>
    <name evidence="1" type="ORF">BACI348_41669</name>
</gene>
<protein>
    <submittedName>
        <fullName evidence="1">Uncharacterized protein</fullName>
    </submittedName>
</protein>
<accession>A0A653TRV0</accession>
<dbReference type="RefSeq" id="WP_041506842.1">
    <property type="nucleotide sequence ID" value="NZ_CASCJR010000063.1"/>
</dbReference>
<name>A0A653TRV0_BACAB</name>
<dbReference type="Proteomes" id="UP000433089">
    <property type="component" value="Unassembled WGS sequence"/>
</dbReference>
<sequence length="206" mass="24160">MKRLEHLFMHSEKEFRSYQSLVENVFYQNEHLPQQVFQKNFDCFLFQEFDWALSDEVLTTIKKLSVLTQDKDFLTAVLKPDPVEYYMKEFGYYNWLRTSVDISGEDYVNALWTSPESSIADAIITNSNIVVWLSHSLEWAIWGDRELEICILGLASKKAPKTFLEEGWKPLDHPSLTDWLELLLNDKKKVNDYVTQFATHYSSKGA</sequence>
<dbReference type="AlphaFoldDB" id="A0A653TRV0"/>
<organism evidence="1 2">
    <name type="scientific">Bacillus altitudinis</name>
    <dbReference type="NCBI Taxonomy" id="293387"/>
    <lineage>
        <taxon>Bacteria</taxon>
        <taxon>Bacillati</taxon>
        <taxon>Bacillota</taxon>
        <taxon>Bacilli</taxon>
        <taxon>Bacillales</taxon>
        <taxon>Bacillaceae</taxon>
        <taxon>Bacillus</taxon>
    </lineage>
</organism>
<evidence type="ECO:0000313" key="2">
    <source>
        <dbReference type="Proteomes" id="UP000433089"/>
    </source>
</evidence>
<reference evidence="1 2" key="1">
    <citation type="submission" date="2019-10" db="EMBL/GenBank/DDBJ databases">
        <authorList>
            <person name="Karimi E."/>
        </authorList>
    </citation>
    <scope>NUCLEOTIDE SEQUENCE [LARGE SCALE GENOMIC DNA]</scope>
    <source>
        <strain evidence="1">Bacillus sp. 348</strain>
    </source>
</reference>
<proteinExistence type="predicted"/>
<evidence type="ECO:0000313" key="1">
    <source>
        <dbReference type="EMBL" id="VXB83280.1"/>
    </source>
</evidence>